<dbReference type="OrthoDB" id="3561359at2759"/>
<dbReference type="GeneID" id="81380972"/>
<evidence type="ECO:0000256" key="4">
    <source>
        <dbReference type="ARBA" id="ARBA00022989"/>
    </source>
</evidence>
<feature type="region of interest" description="Disordered" evidence="6">
    <location>
        <begin position="1"/>
        <end position="25"/>
    </location>
</feature>
<dbReference type="Pfam" id="PF07690">
    <property type="entry name" value="MFS_1"/>
    <property type="match status" value="1"/>
</dbReference>
<dbReference type="PROSITE" id="PS50850">
    <property type="entry name" value="MFS"/>
    <property type="match status" value="1"/>
</dbReference>
<evidence type="ECO:0000256" key="2">
    <source>
        <dbReference type="ARBA" id="ARBA00008335"/>
    </source>
</evidence>
<feature type="transmembrane region" description="Helical" evidence="7">
    <location>
        <begin position="106"/>
        <end position="124"/>
    </location>
</feature>
<keyword evidence="5 7" id="KW-0472">Membrane</keyword>
<keyword evidence="4 7" id="KW-1133">Transmembrane helix</keyword>
<evidence type="ECO:0000259" key="8">
    <source>
        <dbReference type="PROSITE" id="PS50850"/>
    </source>
</evidence>
<feature type="domain" description="Major facilitator superfamily (MFS) profile" evidence="8">
    <location>
        <begin position="1"/>
        <end position="473"/>
    </location>
</feature>
<dbReference type="Proteomes" id="UP001147733">
    <property type="component" value="Unassembled WGS sequence"/>
</dbReference>
<comment type="subcellular location">
    <subcellularLocation>
        <location evidence="1">Cell membrane</location>
        <topology evidence="1">Multi-pass membrane protein</topology>
    </subcellularLocation>
</comment>
<accession>A0A9W9PB61</accession>
<dbReference type="AlphaFoldDB" id="A0A9W9PB61"/>
<organism evidence="9 10">
    <name type="scientific">Penicillium citrinum</name>
    <dbReference type="NCBI Taxonomy" id="5077"/>
    <lineage>
        <taxon>Eukaryota</taxon>
        <taxon>Fungi</taxon>
        <taxon>Dikarya</taxon>
        <taxon>Ascomycota</taxon>
        <taxon>Pezizomycotina</taxon>
        <taxon>Eurotiomycetes</taxon>
        <taxon>Eurotiomycetidae</taxon>
        <taxon>Eurotiales</taxon>
        <taxon>Aspergillaceae</taxon>
        <taxon>Penicillium</taxon>
    </lineage>
</organism>
<dbReference type="PROSITE" id="PS00216">
    <property type="entry name" value="SUGAR_TRANSPORT_1"/>
    <property type="match status" value="1"/>
</dbReference>
<feature type="transmembrane region" description="Helical" evidence="7">
    <location>
        <begin position="446"/>
        <end position="469"/>
    </location>
</feature>
<comment type="caution">
    <text evidence="9">The sequence shown here is derived from an EMBL/GenBank/DDBJ whole genome shotgun (WGS) entry which is preliminary data.</text>
</comment>
<sequence>MADQRSNPQRLPLSERNNTNGSLNHYPSTVTVQWADNDPEHPHNLSLRAKWLAVITVSLGSLCVQTMSEFHHSQEIATLGLSLFIWGMGVGPLVLSPLSELYGRRIVYLCSFAFFFIWIFPCAFAKNIQSLLVGRFLDGFSGSAFLSVAGGTVGDMFPRHKLAFPMMVYTASPFVGPEIGPLLGGFINQYTHWRWTFYVLLIWAAAMLGLVYLFVPETYQPVLLNRKAQKIRKQTGHQVALAPNEKHSLPLQTRILRSIYRPIMLLALEPMCLSLCIYSAILLGIIYLFFGAFQTVFESVYGFQLWQRGLSFLGLLVGMIFAMLSDSYWQWNYRRLEMNHMALENLGSETFPEWRLPPAILGAPLVTVGLFVFAWTAYPSVHWIIPIIGSGIFGAGTILVFSGIFTFLVDAYPAYAASALAANSFMRSTFAGIFPLFGTQLYNALGIQWASCLLGFLTLATLPFPYMFYRYGKRIRKRSRYSG</sequence>
<dbReference type="RefSeq" id="XP_056504299.1">
    <property type="nucleotide sequence ID" value="XM_056641805.1"/>
</dbReference>
<feature type="transmembrane region" description="Helical" evidence="7">
    <location>
        <begin position="76"/>
        <end position="94"/>
    </location>
</feature>
<feature type="transmembrane region" description="Helical" evidence="7">
    <location>
        <begin position="263"/>
        <end position="290"/>
    </location>
</feature>
<dbReference type="PANTHER" id="PTHR23502">
    <property type="entry name" value="MAJOR FACILITATOR SUPERFAMILY"/>
    <property type="match status" value="1"/>
</dbReference>
<reference evidence="9" key="1">
    <citation type="submission" date="2022-11" db="EMBL/GenBank/DDBJ databases">
        <authorList>
            <person name="Petersen C."/>
        </authorList>
    </citation>
    <scope>NUCLEOTIDE SEQUENCE</scope>
    <source>
        <strain evidence="9">IBT 23319</strain>
    </source>
</reference>
<dbReference type="CDD" id="cd17323">
    <property type="entry name" value="MFS_Tpo1_MDR_like"/>
    <property type="match status" value="1"/>
</dbReference>
<evidence type="ECO:0000256" key="5">
    <source>
        <dbReference type="ARBA" id="ARBA00023136"/>
    </source>
</evidence>
<dbReference type="GO" id="GO:0042908">
    <property type="term" value="P:xenobiotic transport"/>
    <property type="evidence" value="ECO:0007669"/>
    <property type="project" value="UniProtKB-ARBA"/>
</dbReference>
<keyword evidence="10" id="KW-1185">Reference proteome</keyword>
<comment type="similarity">
    <text evidence="2">Belongs to the major facilitator superfamily.</text>
</comment>
<reference evidence="9" key="2">
    <citation type="journal article" date="2023" name="IMA Fungus">
        <title>Comparative genomic study of the Penicillium genus elucidates a diverse pangenome and 15 lateral gene transfer events.</title>
        <authorList>
            <person name="Petersen C."/>
            <person name="Sorensen T."/>
            <person name="Nielsen M.R."/>
            <person name="Sondergaard T.E."/>
            <person name="Sorensen J.L."/>
            <person name="Fitzpatrick D.A."/>
            <person name="Frisvad J.C."/>
            <person name="Nielsen K.L."/>
        </authorList>
    </citation>
    <scope>NUCLEOTIDE SEQUENCE</scope>
    <source>
        <strain evidence="9">IBT 23319</strain>
    </source>
</reference>
<dbReference type="SUPFAM" id="SSF103473">
    <property type="entry name" value="MFS general substrate transporter"/>
    <property type="match status" value="1"/>
</dbReference>
<keyword evidence="3 7" id="KW-0812">Transmembrane</keyword>
<dbReference type="InterPro" id="IPR005829">
    <property type="entry name" value="Sugar_transporter_CS"/>
</dbReference>
<name>A0A9W9PB61_PENCI</name>
<dbReference type="GO" id="GO:0140115">
    <property type="term" value="P:export across plasma membrane"/>
    <property type="evidence" value="ECO:0007669"/>
    <property type="project" value="UniProtKB-ARBA"/>
</dbReference>
<feature type="transmembrane region" description="Helical" evidence="7">
    <location>
        <begin position="195"/>
        <end position="215"/>
    </location>
</feature>
<feature type="transmembrane region" description="Helical" evidence="7">
    <location>
        <begin position="136"/>
        <end position="157"/>
    </location>
</feature>
<evidence type="ECO:0000256" key="7">
    <source>
        <dbReference type="SAM" id="Phobius"/>
    </source>
</evidence>
<dbReference type="GO" id="GO:0005886">
    <property type="term" value="C:plasma membrane"/>
    <property type="evidence" value="ECO:0007669"/>
    <property type="project" value="UniProtKB-SubCell"/>
</dbReference>
<dbReference type="InterPro" id="IPR011701">
    <property type="entry name" value="MFS"/>
</dbReference>
<feature type="transmembrane region" description="Helical" evidence="7">
    <location>
        <begin position="310"/>
        <end position="329"/>
    </location>
</feature>
<dbReference type="InterPro" id="IPR036259">
    <property type="entry name" value="MFS_trans_sf"/>
</dbReference>
<dbReference type="PANTHER" id="PTHR23502:SF7">
    <property type="entry name" value="DRUG_PROTON ANTIPORTER YHK8-RELATED"/>
    <property type="match status" value="1"/>
</dbReference>
<dbReference type="FunFam" id="1.20.1250.20:FF:000082">
    <property type="entry name" value="MFS multidrug transporter, putative"/>
    <property type="match status" value="1"/>
</dbReference>
<feature type="transmembrane region" description="Helical" evidence="7">
    <location>
        <begin position="384"/>
        <end position="408"/>
    </location>
</feature>
<dbReference type="GO" id="GO:0022857">
    <property type="term" value="F:transmembrane transporter activity"/>
    <property type="evidence" value="ECO:0007669"/>
    <property type="project" value="InterPro"/>
</dbReference>
<evidence type="ECO:0000256" key="1">
    <source>
        <dbReference type="ARBA" id="ARBA00004651"/>
    </source>
</evidence>
<evidence type="ECO:0000256" key="3">
    <source>
        <dbReference type="ARBA" id="ARBA00022692"/>
    </source>
</evidence>
<protein>
    <recommendedName>
        <fullName evidence="8">Major facilitator superfamily (MFS) profile domain-containing protein</fullName>
    </recommendedName>
</protein>
<evidence type="ECO:0000313" key="10">
    <source>
        <dbReference type="Proteomes" id="UP001147733"/>
    </source>
</evidence>
<dbReference type="InterPro" id="IPR020846">
    <property type="entry name" value="MFS_dom"/>
</dbReference>
<feature type="transmembrane region" description="Helical" evidence="7">
    <location>
        <begin position="359"/>
        <end position="378"/>
    </location>
</feature>
<gene>
    <name evidence="9" type="ORF">N7469_002885</name>
</gene>
<proteinExistence type="inferred from homology"/>
<dbReference type="Gene3D" id="1.20.1250.20">
    <property type="entry name" value="MFS general substrate transporter like domains"/>
    <property type="match status" value="1"/>
</dbReference>
<evidence type="ECO:0000256" key="6">
    <source>
        <dbReference type="SAM" id="MobiDB-lite"/>
    </source>
</evidence>
<dbReference type="EMBL" id="JAPQKT010000002">
    <property type="protein sequence ID" value="KAJ5241294.1"/>
    <property type="molecule type" value="Genomic_DNA"/>
</dbReference>
<evidence type="ECO:0000313" key="9">
    <source>
        <dbReference type="EMBL" id="KAJ5241294.1"/>
    </source>
</evidence>